<dbReference type="PROSITE" id="PS51118">
    <property type="entry name" value="HTH_HXLR"/>
    <property type="match status" value="1"/>
</dbReference>
<keyword evidence="1" id="KW-0805">Transcription regulation</keyword>
<evidence type="ECO:0000259" key="4">
    <source>
        <dbReference type="PROSITE" id="PS51118"/>
    </source>
</evidence>
<dbReference type="GO" id="GO:0003677">
    <property type="term" value="F:DNA binding"/>
    <property type="evidence" value="ECO:0007669"/>
    <property type="project" value="UniProtKB-KW"/>
</dbReference>
<evidence type="ECO:0000256" key="3">
    <source>
        <dbReference type="ARBA" id="ARBA00023163"/>
    </source>
</evidence>
<dbReference type="InterPro" id="IPR002577">
    <property type="entry name" value="HTH_HxlR"/>
</dbReference>
<accession>A0AAX2QK07</accession>
<keyword evidence="3" id="KW-0804">Transcription</keyword>
<keyword evidence="2" id="KW-0238">DNA-binding</keyword>
<evidence type="ECO:0000313" key="6">
    <source>
        <dbReference type="Proteomes" id="UP000295021"/>
    </source>
</evidence>
<feature type="domain" description="HTH hxlR-type" evidence="4">
    <location>
        <begin position="16"/>
        <end position="114"/>
    </location>
</feature>
<dbReference type="AlphaFoldDB" id="A0AAX2QK07"/>
<evidence type="ECO:0000256" key="1">
    <source>
        <dbReference type="ARBA" id="ARBA00023015"/>
    </source>
</evidence>
<dbReference type="PANTHER" id="PTHR33204:SF39">
    <property type="entry name" value="TRANSCRIPTIONAL REGULATORY PROTEIN"/>
    <property type="match status" value="1"/>
</dbReference>
<evidence type="ECO:0000256" key="2">
    <source>
        <dbReference type="ARBA" id="ARBA00023125"/>
    </source>
</evidence>
<dbReference type="InterPro" id="IPR036388">
    <property type="entry name" value="WH-like_DNA-bd_sf"/>
</dbReference>
<dbReference type="Gene3D" id="1.10.10.10">
    <property type="entry name" value="Winged helix-like DNA-binding domain superfamily/Winged helix DNA-binding domain"/>
    <property type="match status" value="1"/>
</dbReference>
<sequence>MPKETDEPKQQPGAGCPIRGVLDRIGDQWSLLTLEALEGGKKRFNELMREIGDISKQMLSKTLKHLEQDGFVRRTVYPQVPPRVEYELTELGRSFLIPMKTLIGWAEQNHAAITIARQRHEDLGRSPIRPGAPCRPFEREERIAGLAGHFPRGIPPAPRSR</sequence>
<evidence type="ECO:0000313" key="5">
    <source>
        <dbReference type="EMBL" id="TCU24230.1"/>
    </source>
</evidence>
<dbReference type="SUPFAM" id="SSF46785">
    <property type="entry name" value="Winged helix' DNA-binding domain"/>
    <property type="match status" value="1"/>
</dbReference>
<organism evidence="5 6">
    <name type="scientific">Rhizobium laguerreae</name>
    <dbReference type="NCBI Taxonomy" id="1076926"/>
    <lineage>
        <taxon>Bacteria</taxon>
        <taxon>Pseudomonadati</taxon>
        <taxon>Pseudomonadota</taxon>
        <taxon>Alphaproteobacteria</taxon>
        <taxon>Hyphomicrobiales</taxon>
        <taxon>Rhizobiaceae</taxon>
        <taxon>Rhizobium/Agrobacterium group</taxon>
        <taxon>Rhizobium</taxon>
    </lineage>
</organism>
<dbReference type="InterPro" id="IPR036390">
    <property type="entry name" value="WH_DNA-bd_sf"/>
</dbReference>
<proteinExistence type="predicted"/>
<dbReference type="Pfam" id="PF01638">
    <property type="entry name" value="HxlR"/>
    <property type="match status" value="1"/>
</dbReference>
<reference evidence="5 6" key="1">
    <citation type="submission" date="2019-03" db="EMBL/GenBank/DDBJ databases">
        <title>Genomic Encyclopedia of Type Strains, Phase IV (KMG-V): Genome sequencing to study the core and pangenomes of soil and plant-associated prokaryotes.</title>
        <authorList>
            <person name="Whitman W."/>
        </authorList>
    </citation>
    <scope>NUCLEOTIDE SEQUENCE [LARGE SCALE GENOMIC DNA]</scope>
    <source>
        <strain evidence="5 6">FB403</strain>
    </source>
</reference>
<comment type="caution">
    <text evidence="5">The sequence shown here is derived from an EMBL/GenBank/DDBJ whole genome shotgun (WGS) entry which is preliminary data.</text>
</comment>
<name>A0AAX2QK07_9HYPH</name>
<dbReference type="Proteomes" id="UP000295021">
    <property type="component" value="Unassembled WGS sequence"/>
</dbReference>
<dbReference type="PANTHER" id="PTHR33204">
    <property type="entry name" value="TRANSCRIPTIONAL REGULATOR, MARR FAMILY"/>
    <property type="match status" value="1"/>
</dbReference>
<protein>
    <submittedName>
        <fullName evidence="5">HxlR family transcriptional regulator</fullName>
    </submittedName>
</protein>
<dbReference type="EMBL" id="SMBI01000006">
    <property type="protein sequence ID" value="TCU24230.1"/>
    <property type="molecule type" value="Genomic_DNA"/>
</dbReference>
<gene>
    <name evidence="5" type="ORF">EV131_106219</name>
</gene>